<keyword evidence="5" id="KW-0808">Transferase</keyword>
<evidence type="ECO:0000256" key="11">
    <source>
        <dbReference type="ARBA" id="ARBA00031871"/>
    </source>
</evidence>
<dbReference type="AlphaFoldDB" id="A0A8H4VJB1"/>
<keyword evidence="9" id="KW-0067">ATP-binding</keyword>
<evidence type="ECO:0000256" key="7">
    <source>
        <dbReference type="ARBA" id="ARBA00022741"/>
    </source>
</evidence>
<gene>
    <name evidence="15" type="ORF">D9613_011029</name>
</gene>
<evidence type="ECO:0000259" key="14">
    <source>
        <dbReference type="Pfam" id="PF01507"/>
    </source>
</evidence>
<dbReference type="SUPFAM" id="SSF52402">
    <property type="entry name" value="Adenine nucleotide alpha hydrolases-like"/>
    <property type="match status" value="1"/>
</dbReference>
<organism evidence="15 16">
    <name type="scientific">Agrocybe pediades</name>
    <dbReference type="NCBI Taxonomy" id="84607"/>
    <lineage>
        <taxon>Eukaryota</taxon>
        <taxon>Fungi</taxon>
        <taxon>Dikarya</taxon>
        <taxon>Basidiomycota</taxon>
        <taxon>Agaricomycotina</taxon>
        <taxon>Agaricomycetes</taxon>
        <taxon>Agaricomycetidae</taxon>
        <taxon>Agaricales</taxon>
        <taxon>Agaricineae</taxon>
        <taxon>Strophariaceae</taxon>
        <taxon>Agrocybe</taxon>
    </lineage>
</organism>
<feature type="domain" description="Phosphoadenosine phosphosulphate reductase" evidence="14">
    <location>
        <begin position="44"/>
        <end position="234"/>
    </location>
</feature>
<keyword evidence="6" id="KW-0548">Nucleotidyltransferase</keyword>
<evidence type="ECO:0000313" key="15">
    <source>
        <dbReference type="EMBL" id="KAF4613016.1"/>
    </source>
</evidence>
<dbReference type="CDD" id="cd23948">
    <property type="entry name" value="FAD_synthase"/>
    <property type="match status" value="1"/>
</dbReference>
<evidence type="ECO:0000256" key="4">
    <source>
        <dbReference type="ARBA" id="ARBA00022643"/>
    </source>
</evidence>
<comment type="pathway">
    <text evidence="1">Cofactor biosynthesis; FAD biosynthesis; FAD from FMN: step 1/1.</text>
</comment>
<dbReference type="Gene3D" id="3.40.50.620">
    <property type="entry name" value="HUPs"/>
    <property type="match status" value="1"/>
</dbReference>
<keyword evidence="4" id="KW-0288">FMN</keyword>
<evidence type="ECO:0000256" key="3">
    <source>
        <dbReference type="ARBA" id="ARBA00022630"/>
    </source>
</evidence>
<dbReference type="GO" id="GO:0005524">
    <property type="term" value="F:ATP binding"/>
    <property type="evidence" value="ECO:0007669"/>
    <property type="project" value="UniProtKB-KW"/>
</dbReference>
<evidence type="ECO:0000256" key="8">
    <source>
        <dbReference type="ARBA" id="ARBA00022827"/>
    </source>
</evidence>
<dbReference type="PANTHER" id="PTHR23293:SF9">
    <property type="entry name" value="FAD SYNTHASE"/>
    <property type="match status" value="1"/>
</dbReference>
<dbReference type="PANTHER" id="PTHR23293">
    <property type="entry name" value="FAD SYNTHETASE-RELATED FMN ADENYLYLTRANSFERASE"/>
    <property type="match status" value="1"/>
</dbReference>
<sequence length="364" mass="39925">MDCRKIADDVYTLASLEGDHLAPFVKEALDVIDQCLDTHGPDNVSLSFNGGKDCTVLLHLYAGAIARRLKDGQEMKPIHAIYIPVPSPFKVLEDFIAEATKLYNLDLFSCKPEDPVIESVPTPAPMKSQTDYVDVPKPVGKSKGGEGMREALQTYKDTFPHITAILIGTRRTDPHGAKLSHRNMTDPGWPSFERVNPIINWSYTDVWAFLRRLNVPYCSLYDEGYTSLGSTFNTFPNPALLVPPSPSTEMPLTASSIITPSTTLSHVMSDTHQTSTAPSSNKDNTNNDPLTPTGILSSIMSATHTLAKGVLPSSITGPARQSVIVETQRPPSLKIARYRPAYELQDGNLERSGRGTTQPQVNYQ</sequence>
<name>A0A8H4VJB1_9AGAR</name>
<evidence type="ECO:0000256" key="9">
    <source>
        <dbReference type="ARBA" id="ARBA00022840"/>
    </source>
</evidence>
<evidence type="ECO:0000256" key="1">
    <source>
        <dbReference type="ARBA" id="ARBA00004726"/>
    </source>
</evidence>
<dbReference type="Pfam" id="PF01507">
    <property type="entry name" value="PAPS_reduct"/>
    <property type="match status" value="1"/>
</dbReference>
<dbReference type="GO" id="GO:0003919">
    <property type="term" value="F:FMN adenylyltransferase activity"/>
    <property type="evidence" value="ECO:0007669"/>
    <property type="project" value="UniProtKB-EC"/>
</dbReference>
<evidence type="ECO:0000256" key="2">
    <source>
        <dbReference type="ARBA" id="ARBA00012393"/>
    </source>
</evidence>
<protein>
    <recommendedName>
        <fullName evidence="2">FAD synthase</fullName>
        <ecNumber evidence="2">2.7.7.2</ecNumber>
    </recommendedName>
    <alternativeName>
        <fullName evidence="10">FAD pyrophosphorylase</fullName>
    </alternativeName>
    <alternativeName>
        <fullName evidence="11">FMN adenylyltransferase</fullName>
    </alternativeName>
</protein>
<dbReference type="Proteomes" id="UP000521872">
    <property type="component" value="Unassembled WGS sequence"/>
</dbReference>
<keyword evidence="7" id="KW-0547">Nucleotide-binding</keyword>
<dbReference type="InterPro" id="IPR014729">
    <property type="entry name" value="Rossmann-like_a/b/a_fold"/>
</dbReference>
<comment type="caution">
    <text evidence="15">The sequence shown here is derived from an EMBL/GenBank/DDBJ whole genome shotgun (WGS) entry which is preliminary data.</text>
</comment>
<feature type="region of interest" description="Disordered" evidence="13">
    <location>
        <begin position="267"/>
        <end position="295"/>
    </location>
</feature>
<keyword evidence="8" id="KW-0274">FAD</keyword>
<evidence type="ECO:0000256" key="10">
    <source>
        <dbReference type="ARBA" id="ARBA00031145"/>
    </source>
</evidence>
<keyword evidence="16" id="KW-1185">Reference proteome</keyword>
<keyword evidence="3" id="KW-0285">Flavoprotein</keyword>
<dbReference type="EMBL" id="JAACJL010000046">
    <property type="protein sequence ID" value="KAF4613016.1"/>
    <property type="molecule type" value="Genomic_DNA"/>
</dbReference>
<dbReference type="InterPro" id="IPR002500">
    <property type="entry name" value="PAPS_reduct_dom"/>
</dbReference>
<dbReference type="EC" id="2.7.7.2" evidence="2"/>
<feature type="compositionally biased region" description="Polar residues" evidence="13">
    <location>
        <begin position="354"/>
        <end position="364"/>
    </location>
</feature>
<comment type="catalytic activity">
    <reaction evidence="12">
        <text>FMN + ATP + H(+) = FAD + diphosphate</text>
        <dbReference type="Rhea" id="RHEA:17237"/>
        <dbReference type="ChEBI" id="CHEBI:15378"/>
        <dbReference type="ChEBI" id="CHEBI:30616"/>
        <dbReference type="ChEBI" id="CHEBI:33019"/>
        <dbReference type="ChEBI" id="CHEBI:57692"/>
        <dbReference type="ChEBI" id="CHEBI:58210"/>
        <dbReference type="EC" id="2.7.7.2"/>
    </reaction>
</comment>
<evidence type="ECO:0000256" key="13">
    <source>
        <dbReference type="SAM" id="MobiDB-lite"/>
    </source>
</evidence>
<evidence type="ECO:0000256" key="12">
    <source>
        <dbReference type="ARBA" id="ARBA00049494"/>
    </source>
</evidence>
<feature type="region of interest" description="Disordered" evidence="13">
    <location>
        <begin position="344"/>
        <end position="364"/>
    </location>
</feature>
<evidence type="ECO:0000256" key="5">
    <source>
        <dbReference type="ARBA" id="ARBA00022679"/>
    </source>
</evidence>
<evidence type="ECO:0000313" key="16">
    <source>
        <dbReference type="Proteomes" id="UP000521872"/>
    </source>
</evidence>
<evidence type="ECO:0000256" key="6">
    <source>
        <dbReference type="ARBA" id="ARBA00022695"/>
    </source>
</evidence>
<proteinExistence type="predicted"/>
<dbReference type="GO" id="GO:0006747">
    <property type="term" value="P:FAD biosynthetic process"/>
    <property type="evidence" value="ECO:0007669"/>
    <property type="project" value="TreeGrafter"/>
</dbReference>
<feature type="region of interest" description="Disordered" evidence="13">
    <location>
        <begin position="120"/>
        <end position="146"/>
    </location>
</feature>
<reference evidence="15 16" key="1">
    <citation type="submission" date="2019-12" db="EMBL/GenBank/DDBJ databases">
        <authorList>
            <person name="Floudas D."/>
            <person name="Bentzer J."/>
            <person name="Ahren D."/>
            <person name="Johansson T."/>
            <person name="Persson P."/>
            <person name="Tunlid A."/>
        </authorList>
    </citation>
    <scope>NUCLEOTIDE SEQUENCE [LARGE SCALE GENOMIC DNA]</scope>
    <source>
        <strain evidence="15 16">CBS 102.39</strain>
    </source>
</reference>
<accession>A0A8H4VJB1</accession>